<dbReference type="RefSeq" id="WP_114547180.1">
    <property type="nucleotide sequence ID" value="NZ_PPTT01000025.1"/>
</dbReference>
<evidence type="ECO:0000313" key="2">
    <source>
        <dbReference type="EMBL" id="RNM41366.1"/>
    </source>
</evidence>
<keyword evidence="3" id="KW-1185">Reference proteome</keyword>
<sequence length="297" mass="31507">MQNSPRRVSILGDSISTFDGCNPDGFRVYYTGERREETGVRLPADTWWSQVIERLDGQLLANGSFSGSLVEGAGFPAGSSQPRIDALASDGVQPDVVIVFMGINDYGWGGAAAQAAGRGNALPVELDLDAIEPCTASIAAPDAVERFRDAYRLLTQRLRAAYPQAAVWCCTLCPGRVAGSSRPTFASNLRGAPFAGYNDAIRDAARAHGCHLADVAAFGFDYEALDGTHPTARGMRQLASMIATAIEDGASDPRRLPAALFDESLRSVELCPGASCIGCAHAKNTGNSWFLVCEKDA</sequence>
<protein>
    <submittedName>
        <fullName evidence="2">GDSL family lipase</fullName>
    </submittedName>
</protein>
<evidence type="ECO:0000313" key="4">
    <source>
        <dbReference type="Proteomes" id="UP000270112"/>
    </source>
</evidence>
<dbReference type="OrthoDB" id="9801375at2"/>
<dbReference type="SUPFAM" id="SSF52266">
    <property type="entry name" value="SGNH hydrolase"/>
    <property type="match status" value="1"/>
</dbReference>
<accession>A0A3N0IXD9</accession>
<organism evidence="2 4">
    <name type="scientific">Eggerthella sinensis</name>
    <dbReference type="NCBI Taxonomy" id="242230"/>
    <lineage>
        <taxon>Bacteria</taxon>
        <taxon>Bacillati</taxon>
        <taxon>Actinomycetota</taxon>
        <taxon>Coriobacteriia</taxon>
        <taxon>Eggerthellales</taxon>
        <taxon>Eggerthellaceae</taxon>
        <taxon>Eggerthella</taxon>
    </lineage>
</organism>
<dbReference type="Gene3D" id="3.40.50.1110">
    <property type="entry name" value="SGNH hydrolase"/>
    <property type="match status" value="1"/>
</dbReference>
<evidence type="ECO:0000313" key="3">
    <source>
        <dbReference type="Proteomes" id="UP000253817"/>
    </source>
</evidence>
<evidence type="ECO:0000313" key="1">
    <source>
        <dbReference type="EMBL" id="RDB67524.1"/>
    </source>
</evidence>
<dbReference type="InterPro" id="IPR051532">
    <property type="entry name" value="Ester_Hydrolysis_Enzymes"/>
</dbReference>
<dbReference type="Proteomes" id="UP000270112">
    <property type="component" value="Unassembled WGS sequence"/>
</dbReference>
<dbReference type="AlphaFoldDB" id="A0A3N0IXD9"/>
<gene>
    <name evidence="1" type="ORF">C1876_13150</name>
    <name evidence="2" type="ORF">DMP09_10080</name>
</gene>
<dbReference type="InterPro" id="IPR036514">
    <property type="entry name" value="SGNH_hydro_sf"/>
</dbReference>
<dbReference type="CDD" id="cd00229">
    <property type="entry name" value="SGNH_hydrolase"/>
    <property type="match status" value="1"/>
</dbReference>
<dbReference type="Pfam" id="PF16255">
    <property type="entry name" value="Lipase_GDSL_lke"/>
    <property type="match status" value="1"/>
</dbReference>
<dbReference type="InterPro" id="IPR032588">
    <property type="entry name" value="Lipase_GDSL_lke"/>
</dbReference>
<proteinExistence type="predicted"/>
<reference evidence="2" key="3">
    <citation type="journal article" date="2019" name="Microbiol. Resour. Announc.">
        <title>Draft Genome Sequences of Type Strains of Gordonibacter faecihominis, Paraeggerthella hongkongensis, Parvibacter caecicola,Slackia equolifaciens, Slackia faecicanis, and Slackia isoflavoniconvertens.</title>
        <authorList>
            <person name="Danylec N."/>
            <person name="Stoll D.A."/>
            <person name="Dotsch A."/>
            <person name="Huch M."/>
        </authorList>
    </citation>
    <scope>NUCLEOTIDE SEQUENCE</scope>
    <source>
        <strain evidence="2">DSM 16107</strain>
    </source>
</reference>
<name>A0A3N0IXD9_9ACTN</name>
<dbReference type="PANTHER" id="PTHR30383:SF5">
    <property type="entry name" value="SGNH HYDROLASE-TYPE ESTERASE DOMAIN-CONTAINING PROTEIN"/>
    <property type="match status" value="1"/>
</dbReference>
<reference evidence="1 3" key="1">
    <citation type="journal article" date="2018" name="Elife">
        <title>Discovery and characterization of a prevalent human gut bacterial enzyme sufficient for the inactivation of a family of plant toxins.</title>
        <authorList>
            <person name="Koppel N."/>
            <person name="Bisanz J.E."/>
            <person name="Pandelia M.E."/>
            <person name="Turnbaugh P.J."/>
            <person name="Balskus E.P."/>
        </authorList>
    </citation>
    <scope>NUCLEOTIDE SEQUENCE [LARGE SCALE GENOMIC DNA]</scope>
    <source>
        <strain evidence="1 3">DSM 16107</strain>
    </source>
</reference>
<dbReference type="GO" id="GO:0004622">
    <property type="term" value="F:phosphatidylcholine lysophospholipase activity"/>
    <property type="evidence" value="ECO:0007669"/>
    <property type="project" value="TreeGrafter"/>
</dbReference>
<dbReference type="Proteomes" id="UP000253817">
    <property type="component" value="Unassembled WGS sequence"/>
</dbReference>
<reference evidence="4" key="2">
    <citation type="submission" date="2018-05" db="EMBL/GenBank/DDBJ databases">
        <title>Genome Sequencing of selected type strains of the family Eggerthellaceae.</title>
        <authorList>
            <person name="Danylec N."/>
            <person name="Stoll D.A."/>
            <person name="Doetsch A."/>
            <person name="Huch M."/>
        </authorList>
    </citation>
    <scope>NUCLEOTIDE SEQUENCE [LARGE SCALE GENOMIC DNA]</scope>
    <source>
        <strain evidence="4">DSM 16107</strain>
    </source>
</reference>
<dbReference type="PANTHER" id="PTHR30383">
    <property type="entry name" value="THIOESTERASE 1/PROTEASE 1/LYSOPHOSPHOLIPASE L1"/>
    <property type="match status" value="1"/>
</dbReference>
<comment type="caution">
    <text evidence="2">The sequence shown here is derived from an EMBL/GenBank/DDBJ whole genome shotgun (WGS) entry which is preliminary data.</text>
</comment>
<dbReference type="EMBL" id="QICC01000039">
    <property type="protein sequence ID" value="RNM41366.1"/>
    <property type="molecule type" value="Genomic_DNA"/>
</dbReference>
<dbReference type="EMBL" id="PPTT01000025">
    <property type="protein sequence ID" value="RDB67524.1"/>
    <property type="molecule type" value="Genomic_DNA"/>
</dbReference>